<organism evidence="1 2">
    <name type="scientific">Gossypium australe</name>
    <dbReference type="NCBI Taxonomy" id="47621"/>
    <lineage>
        <taxon>Eukaryota</taxon>
        <taxon>Viridiplantae</taxon>
        <taxon>Streptophyta</taxon>
        <taxon>Embryophyta</taxon>
        <taxon>Tracheophyta</taxon>
        <taxon>Spermatophyta</taxon>
        <taxon>Magnoliopsida</taxon>
        <taxon>eudicotyledons</taxon>
        <taxon>Gunneridae</taxon>
        <taxon>Pentapetalae</taxon>
        <taxon>rosids</taxon>
        <taxon>malvids</taxon>
        <taxon>Malvales</taxon>
        <taxon>Malvaceae</taxon>
        <taxon>Malvoideae</taxon>
        <taxon>Gossypium</taxon>
    </lineage>
</organism>
<keyword evidence="1" id="KW-0548">Nucleotidyltransferase</keyword>
<keyword evidence="2" id="KW-1185">Reference proteome</keyword>
<keyword evidence="1" id="KW-0695">RNA-directed DNA polymerase</keyword>
<comment type="caution">
    <text evidence="1">The sequence shown here is derived from an EMBL/GenBank/DDBJ whole genome shotgun (WGS) entry which is preliminary data.</text>
</comment>
<gene>
    <name evidence="1" type="ORF">EPI10_028742</name>
</gene>
<evidence type="ECO:0000313" key="1">
    <source>
        <dbReference type="EMBL" id="KAA3462240.1"/>
    </source>
</evidence>
<dbReference type="AlphaFoldDB" id="A0A5B6UVX4"/>
<dbReference type="Proteomes" id="UP000325315">
    <property type="component" value="Unassembled WGS sequence"/>
</dbReference>
<dbReference type="EMBL" id="SMMG02000009">
    <property type="protein sequence ID" value="KAA3462240.1"/>
    <property type="molecule type" value="Genomic_DNA"/>
</dbReference>
<proteinExistence type="predicted"/>
<sequence length="118" mass="13576">MEMRASHHRFVSGLPLSPRKKDAIWVIVHHLTKFAHFILVRTNYSLKKLAEVYVLEIVKFHGVPLLIISDRDSRFTFRLRGKLHGALGTKLNFSTTFHLQTDDQSGRLIQVAGKNISR</sequence>
<dbReference type="OrthoDB" id="674670at2759"/>
<dbReference type="InterPro" id="IPR012337">
    <property type="entry name" value="RNaseH-like_sf"/>
</dbReference>
<evidence type="ECO:0000313" key="2">
    <source>
        <dbReference type="Proteomes" id="UP000325315"/>
    </source>
</evidence>
<dbReference type="PANTHER" id="PTHR45835:SF99">
    <property type="entry name" value="CHROMO DOMAIN-CONTAINING PROTEIN-RELATED"/>
    <property type="match status" value="1"/>
</dbReference>
<accession>A0A5B6UVX4</accession>
<dbReference type="InterPro" id="IPR036397">
    <property type="entry name" value="RNaseH_sf"/>
</dbReference>
<reference evidence="2" key="1">
    <citation type="journal article" date="2019" name="Plant Biotechnol. J.">
        <title>Genome sequencing of the Australian wild diploid species Gossypium australe highlights disease resistance and delayed gland morphogenesis.</title>
        <authorList>
            <person name="Cai Y."/>
            <person name="Cai X."/>
            <person name="Wang Q."/>
            <person name="Wang P."/>
            <person name="Zhang Y."/>
            <person name="Cai C."/>
            <person name="Xu Y."/>
            <person name="Wang K."/>
            <person name="Zhou Z."/>
            <person name="Wang C."/>
            <person name="Geng S."/>
            <person name="Li B."/>
            <person name="Dong Q."/>
            <person name="Hou Y."/>
            <person name="Wang H."/>
            <person name="Ai P."/>
            <person name="Liu Z."/>
            <person name="Yi F."/>
            <person name="Sun M."/>
            <person name="An G."/>
            <person name="Cheng J."/>
            <person name="Zhang Y."/>
            <person name="Shi Q."/>
            <person name="Xie Y."/>
            <person name="Shi X."/>
            <person name="Chang Y."/>
            <person name="Huang F."/>
            <person name="Chen Y."/>
            <person name="Hong S."/>
            <person name="Mi L."/>
            <person name="Sun Q."/>
            <person name="Zhang L."/>
            <person name="Zhou B."/>
            <person name="Peng R."/>
            <person name="Zhang X."/>
            <person name="Liu F."/>
        </authorList>
    </citation>
    <scope>NUCLEOTIDE SEQUENCE [LARGE SCALE GENOMIC DNA]</scope>
    <source>
        <strain evidence="2">cv. PA1801</strain>
    </source>
</reference>
<dbReference type="GO" id="GO:0003964">
    <property type="term" value="F:RNA-directed DNA polymerase activity"/>
    <property type="evidence" value="ECO:0007669"/>
    <property type="project" value="UniProtKB-KW"/>
</dbReference>
<dbReference type="SUPFAM" id="SSF53098">
    <property type="entry name" value="Ribonuclease H-like"/>
    <property type="match status" value="1"/>
</dbReference>
<dbReference type="GO" id="GO:0003676">
    <property type="term" value="F:nucleic acid binding"/>
    <property type="evidence" value="ECO:0007669"/>
    <property type="project" value="InterPro"/>
</dbReference>
<keyword evidence="1" id="KW-0808">Transferase</keyword>
<dbReference type="PANTHER" id="PTHR45835">
    <property type="entry name" value="YALI0A06105P"/>
    <property type="match status" value="1"/>
</dbReference>
<protein>
    <submittedName>
        <fullName evidence="1">Reverse transcriptase</fullName>
    </submittedName>
</protein>
<dbReference type="Gene3D" id="3.30.420.10">
    <property type="entry name" value="Ribonuclease H-like superfamily/Ribonuclease H"/>
    <property type="match status" value="1"/>
</dbReference>
<name>A0A5B6UVX4_9ROSI</name>